<dbReference type="RefSeq" id="WP_017745249.1">
    <property type="nucleotide sequence ID" value="NZ_KQ976354.1"/>
</dbReference>
<dbReference type="AlphaFoldDB" id="A0A139XEF9"/>
<dbReference type="STRING" id="128403.WA1_13355"/>
<comment type="caution">
    <text evidence="4">The sequence shown here is derived from an EMBL/GenBank/DDBJ whole genome shotgun (WGS) entry which is preliminary data.</text>
</comment>
<dbReference type="GO" id="GO:0046914">
    <property type="term" value="F:transition metal ion binding"/>
    <property type="evidence" value="ECO:0007669"/>
    <property type="project" value="InterPro"/>
</dbReference>
<reference evidence="4" key="2">
    <citation type="submission" date="2016-02" db="EMBL/GenBank/DDBJ databases">
        <authorList>
            <person name="Wen L."/>
            <person name="He K."/>
            <person name="Yang H."/>
        </authorList>
    </citation>
    <scope>NUCLEOTIDE SEQUENCE</scope>
    <source>
        <strain evidence="4">PCC 7110</strain>
    </source>
</reference>
<accession>A0A139XEF9</accession>
<dbReference type="SUPFAM" id="SSF56209">
    <property type="entry name" value="Nitrile hydratase alpha chain"/>
    <property type="match status" value="1"/>
</dbReference>
<gene>
    <name evidence="3" type="ORF">WA1_13355</name>
    <name evidence="4" type="ORF">WA1_13360</name>
</gene>
<dbReference type="Proteomes" id="UP000076925">
    <property type="component" value="Unassembled WGS sequence"/>
</dbReference>
<dbReference type="Gene3D" id="3.90.330.10">
    <property type="entry name" value="Nitrile hydratase alpha /Thiocyanate hydrolase gamma"/>
    <property type="match status" value="1"/>
</dbReference>
<dbReference type="GO" id="GO:0003824">
    <property type="term" value="F:catalytic activity"/>
    <property type="evidence" value="ECO:0007669"/>
    <property type="project" value="InterPro"/>
</dbReference>
<dbReference type="NCBIfam" id="TIGR03793">
    <property type="entry name" value="leader_NHLP"/>
    <property type="match status" value="1"/>
</dbReference>
<evidence type="ECO:0000259" key="2">
    <source>
        <dbReference type="Pfam" id="PF02979"/>
    </source>
</evidence>
<keyword evidence="5" id="KW-1185">Reference proteome</keyword>
<dbReference type="Pfam" id="PF02979">
    <property type="entry name" value="NHase_alpha"/>
    <property type="match status" value="1"/>
</dbReference>
<evidence type="ECO:0000313" key="5">
    <source>
        <dbReference type="Proteomes" id="UP000076925"/>
    </source>
</evidence>
<dbReference type="InterPro" id="IPR036648">
    <property type="entry name" value="CN_Hdrase_a/SCN_Hdrase_g_sf"/>
</dbReference>
<evidence type="ECO:0000256" key="1">
    <source>
        <dbReference type="ARBA" id="ARBA00022723"/>
    </source>
</evidence>
<dbReference type="OrthoDB" id="516057at2"/>
<protein>
    <submittedName>
        <fullName evidence="4">NHLP leader peptide family natural product</fullName>
    </submittedName>
</protein>
<name>A0A139XEF9_9CYAN</name>
<sequence length="100" mass="11318">MTGQQFSREEFNASIIAKTWQNASFRQELISNPRAVVARELGTTLPEELRIHVVQEDTKNIYLVIPPVPEVDEELSDEALEQVAGGYIASRKKNKFFVIA</sequence>
<organism evidence="4 5">
    <name type="scientific">Scytonema hofmannii PCC 7110</name>
    <dbReference type="NCBI Taxonomy" id="128403"/>
    <lineage>
        <taxon>Bacteria</taxon>
        <taxon>Bacillati</taxon>
        <taxon>Cyanobacteriota</taxon>
        <taxon>Cyanophyceae</taxon>
        <taxon>Nostocales</taxon>
        <taxon>Scytonemataceae</taxon>
        <taxon>Scytonema</taxon>
    </lineage>
</organism>
<reference evidence="4 5" key="1">
    <citation type="journal article" date="2013" name="Genome Biol. Evol.">
        <title>Genomes of Stigonematalean cyanobacteria (subsection V) and the evolution of oxygenic photosynthesis from prokaryotes to plastids.</title>
        <authorList>
            <person name="Dagan T."/>
            <person name="Roettger M."/>
            <person name="Stucken K."/>
            <person name="Landan G."/>
            <person name="Koch R."/>
            <person name="Major P."/>
            <person name="Gould S.B."/>
            <person name="Goremykin V.V."/>
            <person name="Rippka R."/>
            <person name="Tandeau de Marsac N."/>
            <person name="Gugger M."/>
            <person name="Lockhart P.J."/>
            <person name="Allen J.F."/>
            <person name="Brune I."/>
            <person name="Maus I."/>
            <person name="Puhler A."/>
            <person name="Martin W.F."/>
        </authorList>
    </citation>
    <scope>NUCLEOTIDE SEQUENCE [LARGE SCALE GENOMIC DNA]</scope>
    <source>
        <strain evidence="4 5">PCC 7110</strain>
    </source>
</reference>
<dbReference type="InterPro" id="IPR004232">
    <property type="entry name" value="CN_Hdrtase_a/SCN_Hdrlase_g"/>
</dbReference>
<dbReference type="EMBL" id="ANNX02000016">
    <property type="protein sequence ID" value="KYC43083.1"/>
    <property type="molecule type" value="Genomic_DNA"/>
</dbReference>
<evidence type="ECO:0000313" key="3">
    <source>
        <dbReference type="EMBL" id="KYC43083.1"/>
    </source>
</evidence>
<dbReference type="EMBL" id="ANNX02000016">
    <property type="protein sequence ID" value="KYC43084.1"/>
    <property type="molecule type" value="Genomic_DNA"/>
</dbReference>
<proteinExistence type="predicted"/>
<evidence type="ECO:0000313" key="4">
    <source>
        <dbReference type="EMBL" id="KYC43084.1"/>
    </source>
</evidence>
<feature type="domain" description="Nitrile hydratase alpha/Thiocyanate hydrolase gamma" evidence="2">
    <location>
        <begin position="20"/>
        <end position="83"/>
    </location>
</feature>
<dbReference type="InterPro" id="IPR022513">
    <property type="entry name" value="TOMM_pelo"/>
</dbReference>
<keyword evidence="1" id="KW-0479">Metal-binding</keyword>